<evidence type="ECO:0000256" key="4">
    <source>
        <dbReference type="HAMAP-Rule" id="MF_01854"/>
    </source>
</evidence>
<keyword evidence="6" id="KW-1185">Reference proteome</keyword>
<dbReference type="SUPFAM" id="SSF56300">
    <property type="entry name" value="Metallo-dependent phosphatases"/>
    <property type="match status" value="1"/>
</dbReference>
<organism evidence="5 6">
    <name type="scientific">Caproicibacter fermentans</name>
    <dbReference type="NCBI Taxonomy" id="2576756"/>
    <lineage>
        <taxon>Bacteria</taxon>
        <taxon>Bacillati</taxon>
        <taxon>Bacillota</taxon>
        <taxon>Clostridia</taxon>
        <taxon>Eubacteriales</taxon>
        <taxon>Acutalibacteraceae</taxon>
        <taxon>Caproicibacter</taxon>
    </lineage>
</organism>
<name>A0A6N8I0D2_9FIRM</name>
<dbReference type="GO" id="GO:0042132">
    <property type="term" value="F:fructose 1,6-bisphosphate 1-phosphatase activity"/>
    <property type="evidence" value="ECO:0007669"/>
    <property type="project" value="UniProtKB-UniRule"/>
</dbReference>
<evidence type="ECO:0000313" key="6">
    <source>
        <dbReference type="Proteomes" id="UP000469440"/>
    </source>
</evidence>
<dbReference type="AlphaFoldDB" id="A0A6N8I0D2"/>
<evidence type="ECO:0000256" key="1">
    <source>
        <dbReference type="ARBA" id="ARBA00022801"/>
    </source>
</evidence>
<dbReference type="EMBL" id="VWXL01000058">
    <property type="protein sequence ID" value="MVB11546.1"/>
    <property type="molecule type" value="Genomic_DNA"/>
</dbReference>
<keyword evidence="1 4" id="KW-0378">Hydrolase</keyword>
<comment type="similarity">
    <text evidence="4">Belongs to the FBPase class 3 family.</text>
</comment>
<comment type="cofactor">
    <cofactor evidence="4">
        <name>Mn(2+)</name>
        <dbReference type="ChEBI" id="CHEBI:29035"/>
    </cofactor>
</comment>
<dbReference type="UniPathway" id="UPA00138"/>
<keyword evidence="2 4" id="KW-0464">Manganese</keyword>
<dbReference type="InterPro" id="IPR009164">
    <property type="entry name" value="FBPtase_class3"/>
</dbReference>
<accession>A0A6N8I0D2</accession>
<gene>
    <name evidence="4 5" type="primary">fbp</name>
    <name evidence="5" type="ORF">CAFE_22650</name>
</gene>
<comment type="caution">
    <text evidence="5">The sequence shown here is derived from an EMBL/GenBank/DDBJ whole genome shotgun (WGS) entry which is preliminary data.</text>
</comment>
<evidence type="ECO:0000256" key="3">
    <source>
        <dbReference type="ARBA" id="ARBA00023277"/>
    </source>
</evidence>
<dbReference type="Pfam" id="PF06874">
    <property type="entry name" value="FBPase_2"/>
    <property type="match status" value="1"/>
</dbReference>
<reference evidence="5 6" key="1">
    <citation type="submission" date="2019-09" db="EMBL/GenBank/DDBJ databases">
        <title>Genome sequence of Clostridium sp. EA1.</title>
        <authorList>
            <person name="Poehlein A."/>
            <person name="Bengelsdorf F.R."/>
            <person name="Daniel R."/>
        </authorList>
    </citation>
    <scope>NUCLEOTIDE SEQUENCE [LARGE SCALE GENOMIC DNA]</scope>
    <source>
        <strain evidence="5 6">EA1</strain>
    </source>
</reference>
<keyword evidence="3 4" id="KW-0119">Carbohydrate metabolism</keyword>
<dbReference type="RefSeq" id="WP_156990712.1">
    <property type="nucleotide sequence ID" value="NZ_VWXL01000058.1"/>
</dbReference>
<evidence type="ECO:0000256" key="2">
    <source>
        <dbReference type="ARBA" id="ARBA00023211"/>
    </source>
</evidence>
<comment type="pathway">
    <text evidence="4">Carbohydrate biosynthesis; gluconeogenesis.</text>
</comment>
<sequence>MTDEHYLKLLAKKYPDAEAAASEIINLRAIMSLPKGTEYFFSDLHGEHAAFLFQLKSASGVVRKKIDELFEQSISEEERTALAKLIYYPEPELARAARRESGFDDWCRITIYRLVEVCKEAASKYTRSKVRKKLPEHFAYIIDELLHADGGKNKPHYYSEIIKSIVQTGMSVEFITALCNLIQQLLIDRLHIIGDIYDRGPRPDSILDALGDFRDIDIQWGNHDISWMGAASGNRALMANVVRLGISYNTFDLLEDGYGINLRPLSAFAERVYRDDPCEYFTPHILDENLYDPVDLPLAAKMHKAIAVIQFKLEGQLIEKHPEYKMISRLLLKQIDFENGMIHLDGTVYPLRDKSFPTVDPKKPLELTKEEKELMKAITYSFRHSERLQKHIRFLYSHGSMYLRMNSNLLYHGCIPMTQDGEFDTVGLGGRKRKGRELLEYLDSVVREAYFAPDGTPERENAQDMMWYLWCGVKSPLFGKSKMSTFERYFIEAPATHEEKMNPYYHFIEQREPCEKILREFGLDPADSHIINGHVPVKLKQGENPVKGGGRLFMIDGGISKSYQKQTGIGGYTFIANSRYLALAEHQPLKPGTLYGEDSPKVMVVEAIKQRVTVADTDTGVELNSQIQELSALLQSYRNGVIKENT</sequence>
<protein>
    <recommendedName>
        <fullName evidence="4">Fructose-1,6-bisphosphatase class 3</fullName>
        <shortName evidence="4">FBPase class 3</shortName>
        <ecNumber evidence="4">3.1.3.11</ecNumber>
    </recommendedName>
    <alternativeName>
        <fullName evidence="4">D-fructose-1,6-bisphosphate 1-phosphohydrolase class 3</fullName>
    </alternativeName>
</protein>
<proteinExistence type="inferred from homology"/>
<dbReference type="HAMAP" id="MF_01854">
    <property type="entry name" value="FBPase_class3"/>
    <property type="match status" value="1"/>
</dbReference>
<dbReference type="Proteomes" id="UP000469440">
    <property type="component" value="Unassembled WGS sequence"/>
</dbReference>
<comment type="catalytic activity">
    <reaction evidence="4">
        <text>beta-D-fructose 1,6-bisphosphate + H2O = beta-D-fructose 6-phosphate + phosphate</text>
        <dbReference type="Rhea" id="RHEA:11064"/>
        <dbReference type="ChEBI" id="CHEBI:15377"/>
        <dbReference type="ChEBI" id="CHEBI:32966"/>
        <dbReference type="ChEBI" id="CHEBI:43474"/>
        <dbReference type="ChEBI" id="CHEBI:57634"/>
        <dbReference type="EC" id="3.1.3.11"/>
    </reaction>
</comment>
<dbReference type="OrthoDB" id="9779903at2"/>
<dbReference type="GO" id="GO:0006094">
    <property type="term" value="P:gluconeogenesis"/>
    <property type="evidence" value="ECO:0007669"/>
    <property type="project" value="UniProtKB-UniRule"/>
</dbReference>
<dbReference type="PIRSF" id="PIRSF000906">
    <property type="entry name" value="FBPtase_Bacill"/>
    <property type="match status" value="1"/>
</dbReference>
<dbReference type="EC" id="3.1.3.11" evidence="4"/>
<dbReference type="InterPro" id="IPR029052">
    <property type="entry name" value="Metallo-depent_PP-like"/>
</dbReference>
<evidence type="ECO:0000313" key="5">
    <source>
        <dbReference type="EMBL" id="MVB11546.1"/>
    </source>
</evidence>